<keyword evidence="2" id="KW-1185">Reference proteome</keyword>
<gene>
    <name evidence="1" type="ORF">EPI10_031697</name>
</gene>
<evidence type="ECO:0000313" key="2">
    <source>
        <dbReference type="Proteomes" id="UP000325315"/>
    </source>
</evidence>
<dbReference type="Proteomes" id="UP000325315">
    <property type="component" value="Unassembled WGS sequence"/>
</dbReference>
<accession>A0A5B6X118</accession>
<dbReference type="EMBL" id="SMMG02000001">
    <property type="protein sequence ID" value="KAA3487901.1"/>
    <property type="molecule type" value="Genomic_DNA"/>
</dbReference>
<protein>
    <submittedName>
        <fullName evidence="1">Uncharacterized protein</fullName>
    </submittedName>
</protein>
<evidence type="ECO:0000313" key="1">
    <source>
        <dbReference type="EMBL" id="KAA3487901.1"/>
    </source>
</evidence>
<proteinExistence type="predicted"/>
<dbReference type="AlphaFoldDB" id="A0A5B6X118"/>
<reference evidence="2" key="1">
    <citation type="journal article" date="2019" name="Plant Biotechnol. J.">
        <title>Genome sequencing of the Australian wild diploid species Gossypium australe highlights disease resistance and delayed gland morphogenesis.</title>
        <authorList>
            <person name="Cai Y."/>
            <person name="Cai X."/>
            <person name="Wang Q."/>
            <person name="Wang P."/>
            <person name="Zhang Y."/>
            <person name="Cai C."/>
            <person name="Xu Y."/>
            <person name="Wang K."/>
            <person name="Zhou Z."/>
            <person name="Wang C."/>
            <person name="Geng S."/>
            <person name="Li B."/>
            <person name="Dong Q."/>
            <person name="Hou Y."/>
            <person name="Wang H."/>
            <person name="Ai P."/>
            <person name="Liu Z."/>
            <person name="Yi F."/>
            <person name="Sun M."/>
            <person name="An G."/>
            <person name="Cheng J."/>
            <person name="Zhang Y."/>
            <person name="Shi Q."/>
            <person name="Xie Y."/>
            <person name="Shi X."/>
            <person name="Chang Y."/>
            <person name="Huang F."/>
            <person name="Chen Y."/>
            <person name="Hong S."/>
            <person name="Mi L."/>
            <person name="Sun Q."/>
            <person name="Zhang L."/>
            <person name="Zhou B."/>
            <person name="Peng R."/>
            <person name="Zhang X."/>
            <person name="Liu F."/>
        </authorList>
    </citation>
    <scope>NUCLEOTIDE SEQUENCE [LARGE SCALE GENOMIC DNA]</scope>
    <source>
        <strain evidence="2">cv. PA1801</strain>
    </source>
</reference>
<sequence length="110" mass="12344">MNKSRLKKNCPGYLIYRMRQESPYKTTLRHGIDNQARYHISCKSKEASLALIKLSSKISCKSKESSLALIKLSSKLSCKSKSRQANLWIVGVRARSTLSISILGGNWLGK</sequence>
<name>A0A5B6X118_9ROSI</name>
<organism evidence="1 2">
    <name type="scientific">Gossypium australe</name>
    <dbReference type="NCBI Taxonomy" id="47621"/>
    <lineage>
        <taxon>Eukaryota</taxon>
        <taxon>Viridiplantae</taxon>
        <taxon>Streptophyta</taxon>
        <taxon>Embryophyta</taxon>
        <taxon>Tracheophyta</taxon>
        <taxon>Spermatophyta</taxon>
        <taxon>Magnoliopsida</taxon>
        <taxon>eudicotyledons</taxon>
        <taxon>Gunneridae</taxon>
        <taxon>Pentapetalae</taxon>
        <taxon>rosids</taxon>
        <taxon>malvids</taxon>
        <taxon>Malvales</taxon>
        <taxon>Malvaceae</taxon>
        <taxon>Malvoideae</taxon>
        <taxon>Gossypium</taxon>
    </lineage>
</organism>
<comment type="caution">
    <text evidence="1">The sequence shown here is derived from an EMBL/GenBank/DDBJ whole genome shotgun (WGS) entry which is preliminary data.</text>
</comment>